<accession>A0A2N6CUW0</accession>
<evidence type="ECO:0000313" key="21">
    <source>
        <dbReference type="Proteomes" id="UP000235015"/>
    </source>
</evidence>
<dbReference type="EMBL" id="PKUN01000022">
    <property type="protein sequence ID" value="PLX60957.1"/>
    <property type="molecule type" value="Genomic_DNA"/>
</dbReference>
<comment type="similarity">
    <text evidence="3">Belongs to the SCO1/2 family.</text>
</comment>
<reference evidence="20 21" key="1">
    <citation type="submission" date="2017-11" db="EMBL/GenBank/DDBJ databases">
        <title>Genome-resolved metagenomics identifies genetic mobility, metabolic interactions, and unexpected diversity in perchlorate-reducing communities.</title>
        <authorList>
            <person name="Barnum T.P."/>
            <person name="Figueroa I.A."/>
            <person name="Carlstrom C.I."/>
            <person name="Lucas L.N."/>
            <person name="Engelbrektson A.L."/>
            <person name="Coates J.D."/>
        </authorList>
    </citation>
    <scope>NUCLEOTIDE SEQUENCE [LARGE SCALE GENOMIC DNA]</scope>
    <source>
        <strain evidence="20">BM301</strain>
    </source>
</reference>
<dbReference type="AlphaFoldDB" id="A0A2N6CUW0"/>
<evidence type="ECO:0000313" key="20">
    <source>
        <dbReference type="EMBL" id="PLX60957.1"/>
    </source>
</evidence>
<keyword evidence="4" id="KW-0813">Transport</keyword>
<dbReference type="InterPro" id="IPR051395">
    <property type="entry name" value="Cytochrome_c_Peroxidase/MauG"/>
</dbReference>
<dbReference type="PANTHER" id="PTHR30600:SF10">
    <property type="entry name" value="BLL6722 PROTEIN"/>
    <property type="match status" value="1"/>
</dbReference>
<keyword evidence="11 16" id="KW-0408">Iron</keyword>
<name>A0A2N6CUW0_9GAMM</name>
<proteinExistence type="inferred from homology"/>
<dbReference type="GO" id="GO:0020037">
    <property type="term" value="F:heme binding"/>
    <property type="evidence" value="ECO:0007669"/>
    <property type="project" value="InterPro"/>
</dbReference>
<keyword evidence="14" id="KW-0186">Copper</keyword>
<dbReference type="InterPro" id="IPR009056">
    <property type="entry name" value="Cyt_c-like_dom"/>
</dbReference>
<feature type="chain" id="PRO_5014846928" description="Methylamine utilization protein MauG" evidence="18">
    <location>
        <begin position="23"/>
        <end position="653"/>
    </location>
</feature>
<dbReference type="STRING" id="1111735.GCA_000428045_00091"/>
<protein>
    <recommendedName>
        <fullName evidence="13">Methylamine utilization protein MauG</fullName>
    </recommendedName>
</protein>
<dbReference type="GO" id="GO:0004130">
    <property type="term" value="F:cytochrome-c peroxidase activity"/>
    <property type="evidence" value="ECO:0007669"/>
    <property type="project" value="TreeGrafter"/>
</dbReference>
<evidence type="ECO:0000256" key="7">
    <source>
        <dbReference type="ARBA" id="ARBA00022729"/>
    </source>
</evidence>
<evidence type="ECO:0000256" key="6">
    <source>
        <dbReference type="ARBA" id="ARBA00022723"/>
    </source>
</evidence>
<dbReference type="GO" id="GO:0046872">
    <property type="term" value="F:metal ion binding"/>
    <property type="evidence" value="ECO:0007669"/>
    <property type="project" value="UniProtKB-KW"/>
</dbReference>
<dbReference type="FunFam" id="1.10.760.10:FF:000019">
    <property type="entry name" value="Di-heme cytochrome C peroxidase"/>
    <property type="match status" value="1"/>
</dbReference>
<evidence type="ECO:0000256" key="14">
    <source>
        <dbReference type="PIRSR" id="PIRSR603782-1"/>
    </source>
</evidence>
<dbReference type="GO" id="GO:0042597">
    <property type="term" value="C:periplasmic space"/>
    <property type="evidence" value="ECO:0007669"/>
    <property type="project" value="UniProtKB-SubCell"/>
</dbReference>
<dbReference type="SUPFAM" id="SSF46626">
    <property type="entry name" value="Cytochrome c"/>
    <property type="match status" value="2"/>
</dbReference>
<dbReference type="PROSITE" id="PS51007">
    <property type="entry name" value="CYTC"/>
    <property type="match status" value="1"/>
</dbReference>
<evidence type="ECO:0000256" key="4">
    <source>
        <dbReference type="ARBA" id="ARBA00022448"/>
    </source>
</evidence>
<evidence type="ECO:0000256" key="10">
    <source>
        <dbReference type="ARBA" id="ARBA00023002"/>
    </source>
</evidence>
<comment type="subcellular location">
    <subcellularLocation>
        <location evidence="1">Periplasm</location>
    </subcellularLocation>
</comment>
<feature type="binding site" evidence="14">
    <location>
        <position position="95"/>
    </location>
    <ligand>
        <name>Cu cation</name>
        <dbReference type="ChEBI" id="CHEBI:23378"/>
    </ligand>
</feature>
<keyword evidence="6 14" id="KW-0479">Metal-binding</keyword>
<keyword evidence="5 16" id="KW-0349">Heme</keyword>
<feature type="disulfide bond" description="Redox-active" evidence="15">
    <location>
        <begin position="89"/>
        <end position="95"/>
    </location>
</feature>
<dbReference type="Pfam" id="PF02630">
    <property type="entry name" value="SCO1-SenC"/>
    <property type="match status" value="1"/>
</dbReference>
<evidence type="ECO:0000256" key="12">
    <source>
        <dbReference type="ARBA" id="ARBA00058991"/>
    </source>
</evidence>
<evidence type="ECO:0000256" key="18">
    <source>
        <dbReference type="SAM" id="SignalP"/>
    </source>
</evidence>
<sequence length="653" mass="71812">MLTRSLAFFLTCGLWLFSSAVADTNSPSTPLAVGYGGLGYPLPPVGSYTLPALGTAADGTVLDATGRSRQLHELFDGKYVLRGFIYSNCSDINGCPLTAHVFYQIKARMQQDAELADKLKLISISFDPAADTPEVMARYANNFRYAGNLGNWQFVTTDSEQTLAPILNAYNQQVQRDVASDGSSSVGFSHILRVFLIDPQKRIRNIYNVDFLHQALVLNDIKTLIRQADTQEKQANSAYAPKKMPSLSQPGDDKTGYESAGYKTNSRALELRRGEAIDLMQWVERPPLGLPAIPQPDNNPITREKIALGRKLFFDRRLSLNDTFSCAMCHIPEQGFTSNELAMAVGVEGRSVRRNSPTIYNSAYAALLFHDGREDSLEQQVWGPLLAKNEMANPSVGHVINKIGGIDEYRGLFEAAFNGKGVSMETLGMALASYQRSLVSGDSSFDRWYYAKEPDALPAPAQRGFKLFTGKAGCVACHTIDEQHALFSDDQLHNTGIGYRESMGIRAEREQIQIAPGITIDVDRSVIDSVGEPPPTDVGRYEITQNPDDRWKYKTPSLRNVALTAPYMHNGSLSTLGDVVDFYNAGGVPNELLDPLIQPLQLNEQERQDLIAFLQSLTGRNVEQIVADAFAAPVGDVKKGDPGWAHKSTAEAR</sequence>
<dbReference type="Gene3D" id="1.10.760.10">
    <property type="entry name" value="Cytochrome c-like domain"/>
    <property type="match status" value="2"/>
</dbReference>
<feature type="binding site" evidence="14">
    <location>
        <position position="89"/>
    </location>
    <ligand>
        <name>Cu cation</name>
        <dbReference type="ChEBI" id="CHEBI:23378"/>
    </ligand>
</feature>
<feature type="region of interest" description="Disordered" evidence="17">
    <location>
        <begin position="232"/>
        <end position="261"/>
    </location>
</feature>
<keyword evidence="10" id="KW-0560">Oxidoreductase</keyword>
<comment type="function">
    <text evidence="12">Involved in methylamine metabolism. Essential for the maturation of the beta subunit of MADH, presumably via a step in the biosynthesis of tryptophan tryptophylquinone (TTQ), the cofactor of MADH.</text>
</comment>
<dbReference type="Pfam" id="PF03150">
    <property type="entry name" value="CCP_MauG"/>
    <property type="match status" value="1"/>
</dbReference>
<dbReference type="PANTHER" id="PTHR30600">
    <property type="entry name" value="CYTOCHROME C PEROXIDASE-RELATED"/>
    <property type="match status" value="1"/>
</dbReference>
<dbReference type="GO" id="GO:0009055">
    <property type="term" value="F:electron transfer activity"/>
    <property type="evidence" value="ECO:0007669"/>
    <property type="project" value="InterPro"/>
</dbReference>
<dbReference type="Gene3D" id="3.40.30.10">
    <property type="entry name" value="Glutaredoxin"/>
    <property type="match status" value="1"/>
</dbReference>
<dbReference type="SUPFAM" id="SSF52833">
    <property type="entry name" value="Thioredoxin-like"/>
    <property type="match status" value="1"/>
</dbReference>
<dbReference type="CDD" id="cd02968">
    <property type="entry name" value="SCO"/>
    <property type="match status" value="1"/>
</dbReference>
<evidence type="ECO:0000256" key="16">
    <source>
        <dbReference type="PROSITE-ProRule" id="PRU00433"/>
    </source>
</evidence>
<dbReference type="InterPro" id="IPR036909">
    <property type="entry name" value="Cyt_c-like_dom_sf"/>
</dbReference>
<organism evidence="20 21">
    <name type="scientific">Sedimenticola selenatireducens</name>
    <dbReference type="NCBI Taxonomy" id="191960"/>
    <lineage>
        <taxon>Bacteria</taxon>
        <taxon>Pseudomonadati</taxon>
        <taxon>Pseudomonadota</taxon>
        <taxon>Gammaproteobacteria</taxon>
        <taxon>Chromatiales</taxon>
        <taxon>Sedimenticolaceae</taxon>
        <taxon>Sedimenticola</taxon>
    </lineage>
</organism>
<feature type="domain" description="Cytochrome c" evidence="19">
    <location>
        <begin position="459"/>
        <end position="618"/>
    </location>
</feature>
<evidence type="ECO:0000256" key="1">
    <source>
        <dbReference type="ARBA" id="ARBA00004418"/>
    </source>
</evidence>
<evidence type="ECO:0000256" key="8">
    <source>
        <dbReference type="ARBA" id="ARBA00022764"/>
    </source>
</evidence>
<evidence type="ECO:0000256" key="17">
    <source>
        <dbReference type="SAM" id="MobiDB-lite"/>
    </source>
</evidence>
<evidence type="ECO:0000256" key="13">
    <source>
        <dbReference type="ARBA" id="ARBA00073576"/>
    </source>
</evidence>
<evidence type="ECO:0000259" key="19">
    <source>
        <dbReference type="PROSITE" id="PS51007"/>
    </source>
</evidence>
<dbReference type="InterPro" id="IPR003782">
    <property type="entry name" value="SCO1/SenC"/>
</dbReference>
<keyword evidence="15" id="KW-1015">Disulfide bond</keyword>
<evidence type="ECO:0000256" key="5">
    <source>
        <dbReference type="ARBA" id="ARBA00022617"/>
    </source>
</evidence>
<dbReference type="InterPro" id="IPR004852">
    <property type="entry name" value="Di-haem_cyt_c_peroxidsae"/>
</dbReference>
<feature type="signal peptide" evidence="18">
    <location>
        <begin position="1"/>
        <end position="22"/>
    </location>
</feature>
<keyword evidence="9" id="KW-0249">Electron transport</keyword>
<comment type="pathway">
    <text evidence="2">One-carbon metabolism; methylamine degradation.</text>
</comment>
<evidence type="ECO:0000256" key="3">
    <source>
        <dbReference type="ARBA" id="ARBA00010996"/>
    </source>
</evidence>
<evidence type="ECO:0000256" key="15">
    <source>
        <dbReference type="PIRSR" id="PIRSR603782-2"/>
    </source>
</evidence>
<evidence type="ECO:0000256" key="2">
    <source>
        <dbReference type="ARBA" id="ARBA00004856"/>
    </source>
</evidence>
<dbReference type="InterPro" id="IPR036249">
    <property type="entry name" value="Thioredoxin-like_sf"/>
</dbReference>
<comment type="caution">
    <text evidence="20">The sequence shown here is derived from an EMBL/GenBank/DDBJ whole genome shotgun (WGS) entry which is preliminary data.</text>
</comment>
<keyword evidence="7 18" id="KW-0732">Signal</keyword>
<keyword evidence="8" id="KW-0574">Periplasm</keyword>
<evidence type="ECO:0000256" key="9">
    <source>
        <dbReference type="ARBA" id="ARBA00022982"/>
    </source>
</evidence>
<feature type="binding site" evidence="14">
    <location>
        <position position="190"/>
    </location>
    <ligand>
        <name>Cu cation</name>
        <dbReference type="ChEBI" id="CHEBI:23378"/>
    </ligand>
</feature>
<dbReference type="Proteomes" id="UP000235015">
    <property type="component" value="Unassembled WGS sequence"/>
</dbReference>
<gene>
    <name evidence="20" type="ORF">C0630_12885</name>
</gene>
<dbReference type="RefSeq" id="WP_273439893.1">
    <property type="nucleotide sequence ID" value="NZ_PKUN01000022.1"/>
</dbReference>
<evidence type="ECO:0000256" key="11">
    <source>
        <dbReference type="ARBA" id="ARBA00023004"/>
    </source>
</evidence>